<keyword evidence="6" id="KW-0297">G-protein coupled receptor</keyword>
<feature type="non-terminal residue" evidence="14">
    <location>
        <position position="1"/>
    </location>
</feature>
<evidence type="ECO:0000256" key="11">
    <source>
        <dbReference type="ARBA" id="ARBA00040705"/>
    </source>
</evidence>
<dbReference type="GO" id="GO:0005886">
    <property type="term" value="C:plasma membrane"/>
    <property type="evidence" value="ECO:0007669"/>
    <property type="project" value="UniProtKB-SubCell"/>
</dbReference>
<evidence type="ECO:0000256" key="2">
    <source>
        <dbReference type="ARBA" id="ARBA00022475"/>
    </source>
</evidence>
<sequence>EMEDISRAPSWQVRTGKRFAKQILCPSQPRLPISGAPVSLPTCRPCWKLPPAMPGLALLGLAAVLGVRAGAPLWLSRQLSWPGDYMLGGSAPLDSAEDALVPWAALGAGHDDGHGGDQQRVHPDPRGCAWATTSSIRAGSPWLPLVFMAKAGSCSVAAYCDYMQYQPHVLAVIGPHSFEVALVTSFFLMLHVSYGASTDWLSSRETFPSFLRTVPSDRVQVAAVVELLRELHWSWVATVGSEDEYSWQGLCLFSGLADAKGTCIAREGRVPLPRAGSPRLGSVQGLPRRENQSSVQVVSYSIRYRLSPKMWVASEAWLPSNLVMTLPSMDRVGTVLGVPRQGAQMPEFPSYVQTCLALATDPAYCASLDTGQPGLEEHVCDCITLENVTDGLLHRQTFAPSQPCTAWPRRSTTYCSATPRAALCGSPCGPGRDEGRWEHNMHNLSLRFDTNGNVDVNHDLKLARAAAASRAEPEPRGPCPEPVPQCSRQCKEGQVHRVKGFHSCCYDGADCKAGSYQRNPASVTRTTGPQTGAPVPPPPAQVPGAASALGPALGLVLAALGLFIWRRHSPWFGPRACSAWASSASASSCFPAGPALPAAWPSRHCTTSCSPDAGAHPSCRRLRSSWGQSCSRAGQTGSAAACGALAGIFPPEVPTAWQVTPTEALVHCHVRSWVSFGLVHATNATLAFLCFLGTFPPAVQMGAILFCVLGILGTSHLPKCYLLLWRPDLSTPEFFLGGGPGNARGRGSSGGGEETQGKDKRPLTQ</sequence>
<dbReference type="Proteomes" id="UP000308365">
    <property type="component" value="Unassembled WGS sequence"/>
</dbReference>
<dbReference type="InterPro" id="IPR038550">
    <property type="entry name" value="GPCR_3_9-Cys_sf"/>
</dbReference>
<dbReference type="EMBL" id="RWIC01000510">
    <property type="protein sequence ID" value="TKC42907.1"/>
    <property type="molecule type" value="Genomic_DNA"/>
</dbReference>
<evidence type="ECO:0000259" key="13">
    <source>
        <dbReference type="Pfam" id="PF01094"/>
    </source>
</evidence>
<dbReference type="SUPFAM" id="SSF53822">
    <property type="entry name" value="Periplasmic binding protein-like I"/>
    <property type="match status" value="1"/>
</dbReference>
<protein>
    <recommendedName>
        <fullName evidence="11">Taste receptor type 1 member 3</fullName>
    </recommendedName>
</protein>
<evidence type="ECO:0000256" key="10">
    <source>
        <dbReference type="ARBA" id="ARBA00023224"/>
    </source>
</evidence>
<dbReference type="Pfam" id="PF01094">
    <property type="entry name" value="ANF_receptor"/>
    <property type="match status" value="1"/>
</dbReference>
<dbReference type="PANTHER" id="PTHR24061">
    <property type="entry name" value="CALCIUM-SENSING RECEPTOR-RELATED"/>
    <property type="match status" value="1"/>
</dbReference>
<evidence type="ECO:0000256" key="9">
    <source>
        <dbReference type="ARBA" id="ARBA00023180"/>
    </source>
</evidence>
<evidence type="ECO:0000313" key="14">
    <source>
        <dbReference type="EMBL" id="TKC42907.1"/>
    </source>
</evidence>
<evidence type="ECO:0000256" key="7">
    <source>
        <dbReference type="ARBA" id="ARBA00023136"/>
    </source>
</evidence>
<gene>
    <name evidence="14" type="ORF">EI555_019433</name>
</gene>
<dbReference type="GO" id="GO:0004930">
    <property type="term" value="F:G protein-coupled receptor activity"/>
    <property type="evidence" value="ECO:0007669"/>
    <property type="project" value="UniProtKB-KW"/>
</dbReference>
<comment type="caution">
    <text evidence="14">The sequence shown here is derived from an EMBL/GenBank/DDBJ whole genome shotgun (WGS) entry which is preliminary data.</text>
</comment>
<keyword evidence="3" id="KW-0812">Transmembrane</keyword>
<evidence type="ECO:0000313" key="15">
    <source>
        <dbReference type="Proteomes" id="UP000308365"/>
    </source>
</evidence>
<evidence type="ECO:0000256" key="4">
    <source>
        <dbReference type="ARBA" id="ARBA00022729"/>
    </source>
</evidence>
<dbReference type="InterPro" id="IPR001828">
    <property type="entry name" value="ANF_lig-bd_rcpt"/>
</dbReference>
<keyword evidence="10" id="KW-0807">Transducer</keyword>
<keyword evidence="2" id="KW-1003">Cell membrane</keyword>
<comment type="subcellular location">
    <subcellularLocation>
        <location evidence="1">Cell membrane</location>
        <topology evidence="1">Multi-pass membrane protein</topology>
    </subcellularLocation>
</comment>
<evidence type="ECO:0000256" key="3">
    <source>
        <dbReference type="ARBA" id="ARBA00022692"/>
    </source>
</evidence>
<feature type="compositionally biased region" description="Basic and acidic residues" evidence="12">
    <location>
        <begin position="755"/>
        <end position="765"/>
    </location>
</feature>
<organism evidence="14 15">
    <name type="scientific">Monodon monoceros</name>
    <name type="common">Narwhal</name>
    <name type="synonym">Ceratodon monodon</name>
    <dbReference type="NCBI Taxonomy" id="40151"/>
    <lineage>
        <taxon>Eukaryota</taxon>
        <taxon>Metazoa</taxon>
        <taxon>Chordata</taxon>
        <taxon>Craniata</taxon>
        <taxon>Vertebrata</taxon>
        <taxon>Euteleostomi</taxon>
        <taxon>Mammalia</taxon>
        <taxon>Eutheria</taxon>
        <taxon>Laurasiatheria</taxon>
        <taxon>Artiodactyla</taxon>
        <taxon>Whippomorpha</taxon>
        <taxon>Cetacea</taxon>
        <taxon>Odontoceti</taxon>
        <taxon>Monodontidae</taxon>
        <taxon>Monodon</taxon>
    </lineage>
</organism>
<keyword evidence="7" id="KW-0472">Membrane</keyword>
<dbReference type="AlphaFoldDB" id="A0A4U1F201"/>
<keyword evidence="5" id="KW-1133">Transmembrane helix</keyword>
<evidence type="ECO:0000256" key="1">
    <source>
        <dbReference type="ARBA" id="ARBA00004651"/>
    </source>
</evidence>
<accession>A0A4U1F201</accession>
<dbReference type="GO" id="GO:0033041">
    <property type="term" value="F:sweet taste receptor activity"/>
    <property type="evidence" value="ECO:0007669"/>
    <property type="project" value="TreeGrafter"/>
</dbReference>
<dbReference type="PANTHER" id="PTHR24061:SF435">
    <property type="entry name" value="TASTE RECEPTOR TYPE 1 MEMBER 3"/>
    <property type="match status" value="1"/>
</dbReference>
<feature type="region of interest" description="Disordered" evidence="12">
    <location>
        <begin position="736"/>
        <end position="765"/>
    </location>
</feature>
<keyword evidence="8" id="KW-0675">Receptor</keyword>
<feature type="region of interest" description="Disordered" evidence="12">
    <location>
        <begin position="518"/>
        <end position="539"/>
    </location>
</feature>
<feature type="domain" description="Receptor ligand binding region" evidence="13">
    <location>
        <begin position="159"/>
        <end position="352"/>
    </location>
</feature>
<evidence type="ECO:0000256" key="6">
    <source>
        <dbReference type="ARBA" id="ARBA00023040"/>
    </source>
</evidence>
<reference evidence="15" key="1">
    <citation type="journal article" date="2019" name="IScience">
        <title>Narwhal Genome Reveals Long-Term Low Genetic Diversity despite Current Large Abundance Size.</title>
        <authorList>
            <person name="Westbury M.V."/>
            <person name="Petersen B."/>
            <person name="Garde E."/>
            <person name="Heide-Jorgensen M.P."/>
            <person name="Lorenzen E.D."/>
        </authorList>
    </citation>
    <scope>NUCLEOTIDE SEQUENCE [LARGE SCALE GENOMIC DNA]</scope>
</reference>
<keyword evidence="4" id="KW-0732">Signal</keyword>
<dbReference type="InterPro" id="IPR028082">
    <property type="entry name" value="Peripla_BP_I"/>
</dbReference>
<feature type="compositionally biased region" description="Gly residues" evidence="12">
    <location>
        <begin position="736"/>
        <end position="754"/>
    </location>
</feature>
<dbReference type="Gene3D" id="2.10.50.30">
    <property type="entry name" value="GPCR, family 3, nine cysteines domain"/>
    <property type="match status" value="1"/>
</dbReference>
<dbReference type="InterPro" id="IPR000068">
    <property type="entry name" value="GPCR_3_Ca_sens_rcpt-rel"/>
</dbReference>
<dbReference type="InterPro" id="IPR000337">
    <property type="entry name" value="GPCR_3"/>
</dbReference>
<feature type="region of interest" description="Disordered" evidence="12">
    <location>
        <begin position="465"/>
        <end position="484"/>
    </location>
</feature>
<name>A0A4U1F201_MONMO</name>
<evidence type="ECO:0000256" key="8">
    <source>
        <dbReference type="ARBA" id="ARBA00023170"/>
    </source>
</evidence>
<dbReference type="PRINTS" id="PR00248">
    <property type="entry name" value="GPCRMGR"/>
</dbReference>
<dbReference type="Gene3D" id="3.40.50.2300">
    <property type="match status" value="1"/>
</dbReference>
<proteinExistence type="predicted"/>
<evidence type="ECO:0000256" key="5">
    <source>
        <dbReference type="ARBA" id="ARBA00022989"/>
    </source>
</evidence>
<dbReference type="GO" id="GO:0050917">
    <property type="term" value="P:sensory perception of umami taste"/>
    <property type="evidence" value="ECO:0007669"/>
    <property type="project" value="TreeGrafter"/>
</dbReference>
<evidence type="ECO:0000256" key="12">
    <source>
        <dbReference type="SAM" id="MobiDB-lite"/>
    </source>
</evidence>
<keyword evidence="9" id="KW-0325">Glycoprotein</keyword>